<evidence type="ECO:0000313" key="6">
    <source>
        <dbReference type="EMBL" id="MFD2628323.1"/>
    </source>
</evidence>
<organism evidence="6 7">
    <name type="scientific">Oceanobacillus kapialis</name>
    <dbReference type="NCBI Taxonomy" id="481353"/>
    <lineage>
        <taxon>Bacteria</taxon>
        <taxon>Bacillati</taxon>
        <taxon>Bacillota</taxon>
        <taxon>Bacilli</taxon>
        <taxon>Bacillales</taxon>
        <taxon>Bacillaceae</taxon>
        <taxon>Oceanobacillus</taxon>
    </lineage>
</organism>
<dbReference type="InterPro" id="IPR000847">
    <property type="entry name" value="LysR_HTH_N"/>
</dbReference>
<dbReference type="InterPro" id="IPR036388">
    <property type="entry name" value="WH-like_DNA-bd_sf"/>
</dbReference>
<feature type="domain" description="HTH lysR-type" evidence="5">
    <location>
        <begin position="1"/>
        <end position="58"/>
    </location>
</feature>
<dbReference type="Pfam" id="PF03466">
    <property type="entry name" value="LysR_substrate"/>
    <property type="match status" value="1"/>
</dbReference>
<dbReference type="Proteomes" id="UP001597451">
    <property type="component" value="Unassembled WGS sequence"/>
</dbReference>
<dbReference type="Pfam" id="PF00126">
    <property type="entry name" value="HTH_1"/>
    <property type="match status" value="1"/>
</dbReference>
<dbReference type="InterPro" id="IPR005119">
    <property type="entry name" value="LysR_subst-bd"/>
</dbReference>
<dbReference type="InterPro" id="IPR036390">
    <property type="entry name" value="WH_DNA-bd_sf"/>
</dbReference>
<sequence>MKIDDYTLLLKLNEIGTIRGTAKAVLISQPAVTQRLKYIEEYFGEAIFIRTPKRLLLTPSGEMILQHALQVVRREQEMKNKLASSSKEVQGTLSIACSSLISQRFLPSILGEFTAKFPKVAIDLVTGISEDIKSHHKQYHVCIIRGEKLKESNCERLFRDPLYLFDTKPFPSEVTKERTLISFKSDDSMHELVDNWLYQQNYIKARKTITVDQIETCKQLMKQGLGMAVLPESVSDSMKEQYPHLPLSSNGEPVTRDTWICYQEGVRKLPQVDHFIKAMSNQSFLNV</sequence>
<protein>
    <submittedName>
        <fullName evidence="6">LysR family transcriptional regulator</fullName>
    </submittedName>
</protein>
<evidence type="ECO:0000259" key="5">
    <source>
        <dbReference type="PROSITE" id="PS50931"/>
    </source>
</evidence>
<evidence type="ECO:0000256" key="2">
    <source>
        <dbReference type="ARBA" id="ARBA00023015"/>
    </source>
</evidence>
<dbReference type="RefSeq" id="WP_379561017.1">
    <property type="nucleotide sequence ID" value="NZ_CP085256.1"/>
</dbReference>
<evidence type="ECO:0000313" key="7">
    <source>
        <dbReference type="Proteomes" id="UP001597451"/>
    </source>
</evidence>
<dbReference type="Gene3D" id="1.10.10.10">
    <property type="entry name" value="Winged helix-like DNA-binding domain superfamily/Winged helix DNA-binding domain"/>
    <property type="match status" value="1"/>
</dbReference>
<dbReference type="CDD" id="cd05466">
    <property type="entry name" value="PBP2_LTTR_substrate"/>
    <property type="match status" value="1"/>
</dbReference>
<comment type="similarity">
    <text evidence="1">Belongs to the LysR transcriptional regulatory family.</text>
</comment>
<evidence type="ECO:0000256" key="3">
    <source>
        <dbReference type="ARBA" id="ARBA00023125"/>
    </source>
</evidence>
<dbReference type="SUPFAM" id="SSF53850">
    <property type="entry name" value="Periplasmic binding protein-like II"/>
    <property type="match status" value="1"/>
</dbReference>
<keyword evidence="7" id="KW-1185">Reference proteome</keyword>
<dbReference type="EMBL" id="JBHUMX010000013">
    <property type="protein sequence ID" value="MFD2628323.1"/>
    <property type="molecule type" value="Genomic_DNA"/>
</dbReference>
<dbReference type="PANTHER" id="PTHR30126:SF78">
    <property type="entry name" value="HTH LYSR-TYPE DOMAIN-CONTAINING PROTEIN"/>
    <property type="match status" value="1"/>
</dbReference>
<comment type="caution">
    <text evidence="6">The sequence shown here is derived from an EMBL/GenBank/DDBJ whole genome shotgun (WGS) entry which is preliminary data.</text>
</comment>
<dbReference type="PROSITE" id="PS50931">
    <property type="entry name" value="HTH_LYSR"/>
    <property type="match status" value="1"/>
</dbReference>
<keyword evidence="4" id="KW-0804">Transcription</keyword>
<dbReference type="SUPFAM" id="SSF46785">
    <property type="entry name" value="Winged helix' DNA-binding domain"/>
    <property type="match status" value="1"/>
</dbReference>
<dbReference type="PANTHER" id="PTHR30126">
    <property type="entry name" value="HTH-TYPE TRANSCRIPTIONAL REGULATOR"/>
    <property type="match status" value="1"/>
</dbReference>
<proteinExistence type="inferred from homology"/>
<name>A0ABW5PY60_9BACI</name>
<reference evidence="7" key="1">
    <citation type="journal article" date="2019" name="Int. J. Syst. Evol. Microbiol.">
        <title>The Global Catalogue of Microorganisms (GCM) 10K type strain sequencing project: providing services to taxonomists for standard genome sequencing and annotation.</title>
        <authorList>
            <consortium name="The Broad Institute Genomics Platform"/>
            <consortium name="The Broad Institute Genome Sequencing Center for Infectious Disease"/>
            <person name="Wu L."/>
            <person name="Ma J."/>
        </authorList>
    </citation>
    <scope>NUCLEOTIDE SEQUENCE [LARGE SCALE GENOMIC DNA]</scope>
    <source>
        <strain evidence="7">TISTR 1858</strain>
    </source>
</reference>
<dbReference type="Gene3D" id="3.40.190.290">
    <property type="match status" value="1"/>
</dbReference>
<accession>A0ABW5PY60</accession>
<gene>
    <name evidence="6" type="ORF">ACFSUN_05945</name>
</gene>
<evidence type="ECO:0000256" key="4">
    <source>
        <dbReference type="ARBA" id="ARBA00023163"/>
    </source>
</evidence>
<keyword evidence="3" id="KW-0238">DNA-binding</keyword>
<keyword evidence="2" id="KW-0805">Transcription regulation</keyword>
<evidence type="ECO:0000256" key="1">
    <source>
        <dbReference type="ARBA" id="ARBA00009437"/>
    </source>
</evidence>